<dbReference type="Proteomes" id="UP000749320">
    <property type="component" value="Unassembled WGS sequence"/>
</dbReference>
<evidence type="ECO:0000256" key="6">
    <source>
        <dbReference type="ARBA" id="ARBA00022975"/>
    </source>
</evidence>
<evidence type="ECO:0000256" key="5">
    <source>
        <dbReference type="ARBA" id="ARBA00022801"/>
    </source>
</evidence>
<dbReference type="GO" id="GO:0004151">
    <property type="term" value="F:dihydroorotase activity"/>
    <property type="evidence" value="ECO:0007669"/>
    <property type="project" value="InterPro"/>
</dbReference>
<comment type="cofactor">
    <cofactor evidence="1">
        <name>Zn(2+)</name>
        <dbReference type="ChEBI" id="CHEBI:29105"/>
    </cofactor>
</comment>
<evidence type="ECO:0000313" key="8">
    <source>
        <dbReference type="EMBL" id="HJF40888.1"/>
    </source>
</evidence>
<gene>
    <name evidence="9" type="ORF">B5E91_05275</name>
    <name evidence="8" type="ORF">K8V91_08180</name>
</gene>
<evidence type="ECO:0000256" key="2">
    <source>
        <dbReference type="ARBA" id="ARBA00002368"/>
    </source>
</evidence>
<comment type="caution">
    <text evidence="9">The sequence shown here is derived from an EMBL/GenBank/DDBJ whole genome shotgun (WGS) entry which is preliminary data.</text>
</comment>
<evidence type="ECO:0000256" key="3">
    <source>
        <dbReference type="ARBA" id="ARBA00010286"/>
    </source>
</evidence>
<reference evidence="9" key="2">
    <citation type="journal article" date="2018" name="BMC Genomics">
        <title>Whole genome sequencing and function prediction of 133 gut anaerobes isolated from chicken caecum in pure cultures.</title>
        <authorList>
            <person name="Medvecky M."/>
            <person name="Cejkova D."/>
            <person name="Polansky O."/>
            <person name="Karasova D."/>
            <person name="Kubasova T."/>
            <person name="Cizek A."/>
            <person name="Rychlik I."/>
        </authorList>
    </citation>
    <scope>NUCLEOTIDE SEQUENCE</scope>
    <source>
        <strain evidence="9">An149</strain>
    </source>
</reference>
<reference evidence="10" key="1">
    <citation type="submission" date="2017-04" db="EMBL/GenBank/DDBJ databases">
        <title>Function of individual gut microbiota members based on whole genome sequencing of pure cultures obtained from chicken caecum.</title>
        <authorList>
            <person name="Medvecky M."/>
            <person name="Cejkova D."/>
            <person name="Polansky O."/>
            <person name="Karasova D."/>
            <person name="Kubasova T."/>
            <person name="Cizek A."/>
            <person name="Rychlik I."/>
        </authorList>
    </citation>
    <scope>NUCLEOTIDE SEQUENCE [LARGE SCALE GENOMIC DNA]</scope>
    <source>
        <strain evidence="10">An149</strain>
    </source>
</reference>
<dbReference type="Proteomes" id="UP000196258">
    <property type="component" value="Unassembled WGS sequence"/>
</dbReference>
<dbReference type="GO" id="GO:0006145">
    <property type="term" value="P:purine nucleobase catabolic process"/>
    <property type="evidence" value="ECO:0007669"/>
    <property type="project" value="TreeGrafter"/>
</dbReference>
<comment type="function">
    <text evidence="2">Catalyzes the reversible cyclization of carbamoyl aspartate to dihydroorotate.</text>
</comment>
<dbReference type="Gene3D" id="2.30.40.10">
    <property type="entry name" value="Urease, subunit C, domain 1"/>
    <property type="match status" value="1"/>
</dbReference>
<dbReference type="InterPro" id="IPR011059">
    <property type="entry name" value="Metal-dep_hydrolase_composite"/>
</dbReference>
<dbReference type="CDD" id="cd01317">
    <property type="entry name" value="DHOase_IIa"/>
    <property type="match status" value="1"/>
</dbReference>
<dbReference type="Pfam" id="PF12890">
    <property type="entry name" value="DHOase"/>
    <property type="match status" value="1"/>
</dbReference>
<dbReference type="SUPFAM" id="SSF51338">
    <property type="entry name" value="Composite domain of metallo-dependent hydrolases"/>
    <property type="match status" value="1"/>
</dbReference>
<evidence type="ECO:0000259" key="7">
    <source>
        <dbReference type="Pfam" id="PF12890"/>
    </source>
</evidence>
<dbReference type="InterPro" id="IPR032466">
    <property type="entry name" value="Metal_Hydrolase"/>
</dbReference>
<dbReference type="EMBL" id="DYWV01000275">
    <property type="protein sequence ID" value="HJF40888.1"/>
    <property type="molecule type" value="Genomic_DNA"/>
</dbReference>
<dbReference type="AlphaFoldDB" id="A0A1Y4QME3"/>
<reference evidence="8" key="4">
    <citation type="submission" date="2021-09" db="EMBL/GenBank/DDBJ databases">
        <authorList>
            <person name="Gilroy R."/>
        </authorList>
    </citation>
    <scope>NUCLEOTIDE SEQUENCE</scope>
    <source>
        <strain evidence="8">CHK193-16274</strain>
    </source>
</reference>
<dbReference type="InterPro" id="IPR024403">
    <property type="entry name" value="DHOase_cat"/>
</dbReference>
<dbReference type="PANTHER" id="PTHR43668:SF2">
    <property type="entry name" value="ALLANTOINASE"/>
    <property type="match status" value="1"/>
</dbReference>
<dbReference type="InterPro" id="IPR004722">
    <property type="entry name" value="DHOase"/>
</dbReference>
<feature type="domain" description="Dihydroorotase catalytic" evidence="7">
    <location>
        <begin position="47"/>
        <end position="237"/>
    </location>
</feature>
<reference evidence="8" key="3">
    <citation type="journal article" date="2021" name="PeerJ">
        <title>Extensive microbial diversity within the chicken gut microbiome revealed by metagenomics and culture.</title>
        <authorList>
            <person name="Gilroy R."/>
            <person name="Ravi A."/>
            <person name="Getino M."/>
            <person name="Pursley I."/>
            <person name="Horton D.L."/>
            <person name="Alikhan N.F."/>
            <person name="Baker D."/>
            <person name="Gharbi K."/>
            <person name="Hall N."/>
            <person name="Watson M."/>
            <person name="Adriaenssens E.M."/>
            <person name="Foster-Nyarko E."/>
            <person name="Jarju S."/>
            <person name="Secka A."/>
            <person name="Antonio M."/>
            <person name="Oren A."/>
            <person name="Chaudhuri R.R."/>
            <person name="La Ragione R."/>
            <person name="Hildebrand F."/>
            <person name="Pallen M.J."/>
        </authorList>
    </citation>
    <scope>NUCLEOTIDE SEQUENCE</scope>
    <source>
        <strain evidence="8">CHK193-16274</strain>
    </source>
</reference>
<dbReference type="GO" id="GO:0005737">
    <property type="term" value="C:cytoplasm"/>
    <property type="evidence" value="ECO:0007669"/>
    <property type="project" value="TreeGrafter"/>
</dbReference>
<dbReference type="InterPro" id="IPR002195">
    <property type="entry name" value="Dihydroorotase_CS"/>
</dbReference>
<dbReference type="GO" id="GO:0004038">
    <property type="term" value="F:allantoinase activity"/>
    <property type="evidence" value="ECO:0007669"/>
    <property type="project" value="TreeGrafter"/>
</dbReference>
<evidence type="ECO:0000256" key="1">
    <source>
        <dbReference type="ARBA" id="ARBA00001947"/>
    </source>
</evidence>
<evidence type="ECO:0000313" key="9">
    <source>
        <dbReference type="EMBL" id="OUQ05433.1"/>
    </source>
</evidence>
<proteinExistence type="inferred from homology"/>
<dbReference type="GO" id="GO:0046872">
    <property type="term" value="F:metal ion binding"/>
    <property type="evidence" value="ECO:0007669"/>
    <property type="project" value="UniProtKB-KW"/>
</dbReference>
<evidence type="ECO:0000313" key="10">
    <source>
        <dbReference type="Proteomes" id="UP000196258"/>
    </source>
</evidence>
<protein>
    <submittedName>
        <fullName evidence="9">Dihydroorotase</fullName>
    </submittedName>
</protein>
<dbReference type="PANTHER" id="PTHR43668">
    <property type="entry name" value="ALLANTOINASE"/>
    <property type="match status" value="1"/>
</dbReference>
<keyword evidence="6" id="KW-0665">Pyrimidine biosynthesis</keyword>
<dbReference type="EMBL" id="NFLB01000005">
    <property type="protein sequence ID" value="OUQ05433.1"/>
    <property type="molecule type" value="Genomic_DNA"/>
</dbReference>
<dbReference type="NCBIfam" id="TIGR00857">
    <property type="entry name" value="pyrC_multi"/>
    <property type="match status" value="1"/>
</dbReference>
<dbReference type="PROSITE" id="PS00482">
    <property type="entry name" value="DIHYDROOROTASE_1"/>
    <property type="match status" value="1"/>
</dbReference>
<dbReference type="Gene3D" id="3.20.20.140">
    <property type="entry name" value="Metal-dependent hydrolases"/>
    <property type="match status" value="1"/>
</dbReference>
<dbReference type="PROSITE" id="PS00483">
    <property type="entry name" value="DIHYDROOROTASE_2"/>
    <property type="match status" value="1"/>
</dbReference>
<sequence length="422" mass="47155">MTKILFKNGNVFYHGKLQKLDVLIEEKKIIEINENIDVADKVIDLKGKLLTPGFVDLHVHLREPGFEHKETIATGTNSAKYGGYTHLVAMANTIPCMDDVETIKDFANRVEKDAKVHTYTYSAITKELRGLELVDFKANNEEKIVVGFSDDGRGVQSKEMMEKAMKEAKAIDSIIVAHCEDESELQPGACINEGNYAKEHDLVGINNASEYNHAIRDLKLADEIKNRYHICHISTKETVLALAKARETNKLVSGEACPHHLILTDENIKDLNPNYKMNPPLRSKADLEALIKGINDDVVTVIATDHAPHAIEEKNKPIDKAPFGIIGNQHAFSLMYTYIVKKGLISLEKVLTCMSLNPAKIIGIDHDLEVGKMANFVVFDLDEEYTITKDNIKSKSINTPFLDTKCYGVLKYHVLDGVVSEI</sequence>
<keyword evidence="5" id="KW-0378">Hydrolase</keyword>
<accession>A0A1Y4QME3</accession>
<keyword evidence="4" id="KW-0479">Metal-binding</keyword>
<name>A0A1Y4QME3_9FIRM</name>
<evidence type="ECO:0000256" key="4">
    <source>
        <dbReference type="ARBA" id="ARBA00022723"/>
    </source>
</evidence>
<dbReference type="SUPFAM" id="SSF51556">
    <property type="entry name" value="Metallo-dependent hydrolases"/>
    <property type="match status" value="1"/>
</dbReference>
<dbReference type="InterPro" id="IPR050138">
    <property type="entry name" value="DHOase/Allantoinase_Hydrolase"/>
</dbReference>
<comment type="similarity">
    <text evidence="3">Belongs to the metallo-dependent hydrolases superfamily. DHOase family. Class I DHOase subfamily.</text>
</comment>
<dbReference type="RefSeq" id="WP_087255826.1">
    <property type="nucleotide sequence ID" value="NZ_CAJFOD010000103.1"/>
</dbReference>
<organism evidence="9 10">
    <name type="scientific">Thomasclavelia spiroformis</name>
    <dbReference type="NCBI Taxonomy" id="29348"/>
    <lineage>
        <taxon>Bacteria</taxon>
        <taxon>Bacillati</taxon>
        <taxon>Bacillota</taxon>
        <taxon>Erysipelotrichia</taxon>
        <taxon>Erysipelotrichales</taxon>
        <taxon>Coprobacillaceae</taxon>
        <taxon>Thomasclavelia</taxon>
    </lineage>
</organism>
<dbReference type="GO" id="GO:0006221">
    <property type="term" value="P:pyrimidine nucleotide biosynthetic process"/>
    <property type="evidence" value="ECO:0007669"/>
    <property type="project" value="UniProtKB-KW"/>
</dbReference>